<name>A0ABP4WBH5_9MICO</name>
<sequence length="250" mass="26596">MPPAPRPDGPPPAPTVARYRIRYARRGRLRFSSTRDFARALERALRRAQVPMAFSAGFHPHPKISYAGGAPTGMASEAEYFEIGVTEVLDPDQLRAALDAALPDGLDIIEVVAAGPGALADRLAASDWRIEFRDTAVEALDAAWSQLSALPDVTVSRVFKTGPKSLDVGDALLHAEVGAGEGCAILRVVVRHTTPAVRPDDILSALRDLVRFVPSSPPRVTRLAQGPWLADSAQVADPLAADKDGAASGR</sequence>
<evidence type="ECO:0000313" key="2">
    <source>
        <dbReference type="EMBL" id="GAA1749540.1"/>
    </source>
</evidence>
<dbReference type="Pfam" id="PF10105">
    <property type="entry name" value="DUF2344"/>
    <property type="match status" value="1"/>
</dbReference>
<evidence type="ECO:0000259" key="1">
    <source>
        <dbReference type="Pfam" id="PF10105"/>
    </source>
</evidence>
<keyword evidence="3" id="KW-1185">Reference proteome</keyword>
<dbReference type="EMBL" id="BAAAPN010000019">
    <property type="protein sequence ID" value="GAA1749540.1"/>
    <property type="molecule type" value="Genomic_DNA"/>
</dbReference>
<evidence type="ECO:0000313" key="3">
    <source>
        <dbReference type="Proteomes" id="UP001501475"/>
    </source>
</evidence>
<protein>
    <submittedName>
        <fullName evidence="2">TIGR03936 family radical SAM-associated protein</fullName>
    </submittedName>
</protein>
<gene>
    <name evidence="2" type="ORF">GCM10009810_07430</name>
</gene>
<organism evidence="2 3">
    <name type="scientific">Nostocoides vanveenii</name>
    <dbReference type="NCBI Taxonomy" id="330835"/>
    <lineage>
        <taxon>Bacteria</taxon>
        <taxon>Bacillati</taxon>
        <taxon>Actinomycetota</taxon>
        <taxon>Actinomycetes</taxon>
        <taxon>Micrococcales</taxon>
        <taxon>Intrasporangiaceae</taxon>
        <taxon>Nostocoides</taxon>
    </lineage>
</organism>
<dbReference type="InterPro" id="IPR018768">
    <property type="entry name" value="DUF2344"/>
</dbReference>
<proteinExistence type="predicted"/>
<accession>A0ABP4WBH5</accession>
<dbReference type="NCBIfam" id="TIGR03936">
    <property type="entry name" value="sam_1_link_chp"/>
    <property type="match status" value="1"/>
</dbReference>
<dbReference type="Proteomes" id="UP001501475">
    <property type="component" value="Unassembled WGS sequence"/>
</dbReference>
<comment type="caution">
    <text evidence="2">The sequence shown here is derived from an EMBL/GenBank/DDBJ whole genome shotgun (WGS) entry which is preliminary data.</text>
</comment>
<reference evidence="3" key="1">
    <citation type="journal article" date="2019" name="Int. J. Syst. Evol. Microbiol.">
        <title>The Global Catalogue of Microorganisms (GCM) 10K type strain sequencing project: providing services to taxonomists for standard genome sequencing and annotation.</title>
        <authorList>
            <consortium name="The Broad Institute Genomics Platform"/>
            <consortium name="The Broad Institute Genome Sequencing Center for Infectious Disease"/>
            <person name="Wu L."/>
            <person name="Ma J."/>
        </authorList>
    </citation>
    <scope>NUCLEOTIDE SEQUENCE [LARGE SCALE GENOMIC DNA]</scope>
    <source>
        <strain evidence="3">JCM 15591</strain>
    </source>
</reference>
<feature type="domain" description="DUF2344" evidence="1">
    <location>
        <begin position="18"/>
        <end position="199"/>
    </location>
</feature>